<gene>
    <name evidence="4" type="ORF">ZHD862_LOCUS8659</name>
</gene>
<evidence type="ECO:0000313" key="5">
    <source>
        <dbReference type="Proteomes" id="UP000663864"/>
    </source>
</evidence>
<dbReference type="GO" id="GO:0004252">
    <property type="term" value="F:serine-type endopeptidase activity"/>
    <property type="evidence" value="ECO:0007669"/>
    <property type="project" value="InterPro"/>
</dbReference>
<organism evidence="4 5">
    <name type="scientific">Rotaria sordida</name>
    <dbReference type="NCBI Taxonomy" id="392033"/>
    <lineage>
        <taxon>Eukaryota</taxon>
        <taxon>Metazoa</taxon>
        <taxon>Spiralia</taxon>
        <taxon>Gnathifera</taxon>
        <taxon>Rotifera</taxon>
        <taxon>Eurotatoria</taxon>
        <taxon>Bdelloidea</taxon>
        <taxon>Philodinida</taxon>
        <taxon>Philodinidae</taxon>
        <taxon>Rotaria</taxon>
    </lineage>
</organism>
<keyword evidence="2" id="KW-0732">Signal</keyword>
<dbReference type="EMBL" id="CAJNOT010000283">
    <property type="protein sequence ID" value="CAF0925932.1"/>
    <property type="molecule type" value="Genomic_DNA"/>
</dbReference>
<dbReference type="GO" id="GO:0016020">
    <property type="term" value="C:membrane"/>
    <property type="evidence" value="ECO:0007669"/>
    <property type="project" value="InterPro"/>
</dbReference>
<comment type="caution">
    <text evidence="4">The sequence shown here is derived from an EMBL/GenBank/DDBJ whole genome shotgun (WGS) entry which is preliminary data.</text>
</comment>
<dbReference type="Proteomes" id="UP000663864">
    <property type="component" value="Unassembled WGS sequence"/>
</dbReference>
<sequence length="221" mass="23769">MLASTIQQGAGLVNVFQALTATTIISPSELALNDTVRQKKFYNIKVSNIGNKLAQYQISHRGAALATGKQYGDDQLLSTPVYTADYADVNISPTNFKLWPGQSRIITLTFQAPRKAQAALLPIFSGFICVSNNVNGKIAHIPYAGVVGDYKNARILVRNSSSGIVTGLLNATGNYISNGEYMNLTASGAFPIVLVTAWASRFICVDVISGKEKVRNGLNPR</sequence>
<dbReference type="AlphaFoldDB" id="A0A814B8S2"/>
<comment type="similarity">
    <text evidence="1">Belongs to the peptidase S8 family.</text>
</comment>
<dbReference type="InterPro" id="IPR010435">
    <property type="entry name" value="C5a/SBT2-like_Fn3"/>
</dbReference>
<proteinExistence type="inferred from homology"/>
<evidence type="ECO:0000313" key="4">
    <source>
        <dbReference type="EMBL" id="CAF0925932.1"/>
    </source>
</evidence>
<accession>A0A814B8S2</accession>
<feature type="domain" description="C5a peptidase/Subtilisin-like protease SBT2-like Fn3-like" evidence="3">
    <location>
        <begin position="31"/>
        <end position="143"/>
    </location>
</feature>
<evidence type="ECO:0000259" key="3">
    <source>
        <dbReference type="Pfam" id="PF06280"/>
    </source>
</evidence>
<evidence type="ECO:0000256" key="2">
    <source>
        <dbReference type="ARBA" id="ARBA00022729"/>
    </source>
</evidence>
<name>A0A814B8S2_9BILA</name>
<evidence type="ECO:0000256" key="1">
    <source>
        <dbReference type="ARBA" id="ARBA00011073"/>
    </source>
</evidence>
<protein>
    <recommendedName>
        <fullName evidence="3">C5a peptidase/Subtilisin-like protease SBT2-like Fn3-like domain-containing protein</fullName>
    </recommendedName>
</protein>
<dbReference type="Pfam" id="PF06280">
    <property type="entry name" value="fn3_5"/>
    <property type="match status" value="1"/>
</dbReference>
<reference evidence="4" key="1">
    <citation type="submission" date="2021-02" db="EMBL/GenBank/DDBJ databases">
        <authorList>
            <person name="Nowell W R."/>
        </authorList>
    </citation>
    <scope>NUCLEOTIDE SEQUENCE</scope>
</reference>